<sequence>MAIDKLITDPTLVAAVQISNQSRDQANKLIELINSVESSLSSSETTAEDSAAGAAPTPTPEQKAKVAKQQALFLASIAQLRGVHRHVTLAARDTKAQTAEARQEVDRLHLQLQNLYYEQRHLHDEIAACEGYEHKYQQLPLMPEDEFLAKYPEHADDDENTLMFARIDAERVDREGLEQQRQELLKRKSKLIADNKRRKDDLANLDNDLEKFIDAAKPIQKLFEKEH</sequence>
<comment type="similarity">
    <text evidence="2">Belongs to the THOC5 family.</text>
</comment>
<feature type="coiled-coil region" evidence="4">
    <location>
        <begin position="167"/>
        <end position="194"/>
    </location>
</feature>
<evidence type="ECO:0000313" key="7">
    <source>
        <dbReference type="Proteomes" id="UP000749293"/>
    </source>
</evidence>
<feature type="compositionally biased region" description="Low complexity" evidence="5">
    <location>
        <begin position="41"/>
        <end position="56"/>
    </location>
</feature>
<dbReference type="EMBL" id="JAANYQ010000009">
    <property type="protein sequence ID" value="KAF4122416.1"/>
    <property type="molecule type" value="Genomic_DNA"/>
</dbReference>
<dbReference type="Pfam" id="PF09766">
    <property type="entry name" value="FmiP_Thoc5"/>
    <property type="match status" value="1"/>
</dbReference>
<protein>
    <submittedName>
        <fullName evidence="6">THO complex subunit 5</fullName>
    </submittedName>
</protein>
<dbReference type="PANTHER" id="PTHR13375:SF3">
    <property type="entry name" value="THO COMPLEX SUBUNIT 5 HOMOLOG"/>
    <property type="match status" value="1"/>
</dbReference>
<name>A0A9P5D3C9_9HYPO</name>
<dbReference type="GO" id="GO:0006406">
    <property type="term" value="P:mRNA export from nucleus"/>
    <property type="evidence" value="ECO:0007669"/>
    <property type="project" value="TreeGrafter"/>
</dbReference>
<evidence type="ECO:0000256" key="4">
    <source>
        <dbReference type="SAM" id="Coils"/>
    </source>
</evidence>
<evidence type="ECO:0000256" key="1">
    <source>
        <dbReference type="ARBA" id="ARBA00004123"/>
    </source>
</evidence>
<organism evidence="6 7">
    <name type="scientific">Geosmithia morbida</name>
    <dbReference type="NCBI Taxonomy" id="1094350"/>
    <lineage>
        <taxon>Eukaryota</taxon>
        <taxon>Fungi</taxon>
        <taxon>Dikarya</taxon>
        <taxon>Ascomycota</taxon>
        <taxon>Pezizomycotina</taxon>
        <taxon>Sordariomycetes</taxon>
        <taxon>Hypocreomycetidae</taxon>
        <taxon>Hypocreales</taxon>
        <taxon>Bionectriaceae</taxon>
        <taxon>Geosmithia</taxon>
    </lineage>
</organism>
<evidence type="ECO:0000256" key="2">
    <source>
        <dbReference type="ARBA" id="ARBA00008044"/>
    </source>
</evidence>
<feature type="region of interest" description="Disordered" evidence="5">
    <location>
        <begin position="41"/>
        <end position="65"/>
    </location>
</feature>
<dbReference type="PANTHER" id="PTHR13375">
    <property type="entry name" value="FMS INTERACTING PROTEIN"/>
    <property type="match status" value="1"/>
</dbReference>
<keyword evidence="7" id="KW-1185">Reference proteome</keyword>
<proteinExistence type="inferred from homology"/>
<reference evidence="6" key="1">
    <citation type="submission" date="2020-03" db="EMBL/GenBank/DDBJ databases">
        <title>Site-based positive gene gene selection in Geosmithia morbida across the United States reveals a broad range of putative effectors and factors for local host and environmental adapation.</title>
        <authorList>
            <person name="Onufrak A."/>
            <person name="Murdoch R.W."/>
            <person name="Gazis R."/>
            <person name="Huff M."/>
            <person name="Staton M."/>
            <person name="Klingeman W."/>
            <person name="Hadziabdic D."/>
        </authorList>
    </citation>
    <scope>NUCLEOTIDE SEQUENCE</scope>
    <source>
        <strain evidence="6">1262</strain>
    </source>
</reference>
<dbReference type="Proteomes" id="UP000749293">
    <property type="component" value="Unassembled WGS sequence"/>
</dbReference>
<comment type="subcellular location">
    <subcellularLocation>
        <location evidence="1">Nucleus</location>
    </subcellularLocation>
</comment>
<accession>A0A9P5D3C9</accession>
<keyword evidence="3" id="KW-0539">Nucleus</keyword>
<dbReference type="OrthoDB" id="20582at2759"/>
<evidence type="ECO:0000313" key="6">
    <source>
        <dbReference type="EMBL" id="KAF4122416.1"/>
    </source>
</evidence>
<comment type="caution">
    <text evidence="6">The sequence shown here is derived from an EMBL/GenBank/DDBJ whole genome shotgun (WGS) entry which is preliminary data.</text>
</comment>
<dbReference type="GO" id="GO:0003729">
    <property type="term" value="F:mRNA binding"/>
    <property type="evidence" value="ECO:0007669"/>
    <property type="project" value="TreeGrafter"/>
</dbReference>
<evidence type="ECO:0000256" key="5">
    <source>
        <dbReference type="SAM" id="MobiDB-lite"/>
    </source>
</evidence>
<gene>
    <name evidence="6" type="ORF">GMORB2_7408</name>
</gene>
<keyword evidence="4" id="KW-0175">Coiled coil</keyword>
<dbReference type="InterPro" id="IPR019163">
    <property type="entry name" value="THO_Thoc5"/>
</dbReference>
<dbReference type="GeneID" id="55973631"/>
<dbReference type="AlphaFoldDB" id="A0A9P5D3C9"/>
<evidence type="ECO:0000256" key="3">
    <source>
        <dbReference type="ARBA" id="ARBA00023242"/>
    </source>
</evidence>
<dbReference type="RefSeq" id="XP_035321068.1">
    <property type="nucleotide sequence ID" value="XM_035469373.1"/>
</dbReference>
<dbReference type="GO" id="GO:0000445">
    <property type="term" value="C:THO complex part of transcription export complex"/>
    <property type="evidence" value="ECO:0007669"/>
    <property type="project" value="TreeGrafter"/>
</dbReference>